<dbReference type="KEGG" id="foc:127748744"/>
<accession>A0A9C6WX37</accession>
<organism evidence="1 2">
    <name type="scientific">Frankliniella occidentalis</name>
    <name type="common">Western flower thrips</name>
    <name type="synonym">Euthrips occidentalis</name>
    <dbReference type="NCBI Taxonomy" id="133901"/>
    <lineage>
        <taxon>Eukaryota</taxon>
        <taxon>Metazoa</taxon>
        <taxon>Ecdysozoa</taxon>
        <taxon>Arthropoda</taxon>
        <taxon>Hexapoda</taxon>
        <taxon>Insecta</taxon>
        <taxon>Pterygota</taxon>
        <taxon>Neoptera</taxon>
        <taxon>Paraneoptera</taxon>
        <taxon>Thysanoptera</taxon>
        <taxon>Terebrantia</taxon>
        <taxon>Thripoidea</taxon>
        <taxon>Thripidae</taxon>
        <taxon>Frankliniella</taxon>
    </lineage>
</organism>
<dbReference type="RefSeq" id="XP_052119463.1">
    <property type="nucleotide sequence ID" value="XM_052263503.1"/>
</dbReference>
<evidence type="ECO:0000313" key="1">
    <source>
        <dbReference type="Proteomes" id="UP000504606"/>
    </source>
</evidence>
<dbReference type="AlphaFoldDB" id="A0A9C6WX37"/>
<dbReference type="GeneID" id="127748744"/>
<sequence length="109" mass="12351">MEWEDLNPHTCAPNVLFSQVHLMKQRILEEAVTDHGRYESPAELVERVQNMYPPEIAAHVSLNGMRSAIQRARAAMYPPVPADIHQLGQQLHANEHLAASIDGRDRLYS</sequence>
<protein>
    <submittedName>
        <fullName evidence="2">Uncharacterized protein LOC127748744</fullName>
    </submittedName>
</protein>
<reference evidence="2" key="1">
    <citation type="submission" date="2025-08" db="UniProtKB">
        <authorList>
            <consortium name="RefSeq"/>
        </authorList>
    </citation>
    <scope>IDENTIFICATION</scope>
    <source>
        <tissue evidence="2">Whole organism</tissue>
    </source>
</reference>
<gene>
    <name evidence="2" type="primary">LOC127748744</name>
</gene>
<dbReference type="Proteomes" id="UP000504606">
    <property type="component" value="Unplaced"/>
</dbReference>
<name>A0A9C6WX37_FRAOC</name>
<evidence type="ECO:0000313" key="2">
    <source>
        <dbReference type="RefSeq" id="XP_052119463.1"/>
    </source>
</evidence>
<proteinExistence type="predicted"/>
<keyword evidence="1" id="KW-1185">Reference proteome</keyword>